<feature type="region of interest" description="Disordered" evidence="1">
    <location>
        <begin position="96"/>
        <end position="125"/>
    </location>
</feature>
<protein>
    <submittedName>
        <fullName evidence="3">Uncharacterized protein</fullName>
    </submittedName>
</protein>
<feature type="signal peptide" evidence="2">
    <location>
        <begin position="1"/>
        <end position="21"/>
    </location>
</feature>
<keyword evidence="4" id="KW-1185">Reference proteome</keyword>
<dbReference type="EMBL" id="WIOL01000003">
    <property type="protein sequence ID" value="MQT17334.1"/>
    <property type="molecule type" value="Genomic_DNA"/>
</dbReference>
<reference evidence="3 4" key="1">
    <citation type="submission" date="2019-09" db="EMBL/GenBank/DDBJ databases">
        <title>Polymorphobacter sp. isolated from a lake in China.</title>
        <authorList>
            <person name="Liu Z."/>
        </authorList>
    </citation>
    <scope>NUCLEOTIDE SEQUENCE [LARGE SCALE GENOMIC DNA]</scope>
    <source>
        <strain evidence="3 4">D40P</strain>
    </source>
</reference>
<keyword evidence="2" id="KW-0732">Signal</keyword>
<gene>
    <name evidence="3" type="ORF">F3168_08670</name>
</gene>
<feature type="chain" id="PRO_5028865059" evidence="2">
    <location>
        <begin position="22"/>
        <end position="272"/>
    </location>
</feature>
<evidence type="ECO:0000313" key="4">
    <source>
        <dbReference type="Proteomes" id="UP000481327"/>
    </source>
</evidence>
<accession>A0A7C9GXJ6</accession>
<dbReference type="Proteomes" id="UP000481327">
    <property type="component" value="Unassembled WGS sequence"/>
</dbReference>
<dbReference type="OrthoDB" id="594865at2"/>
<dbReference type="AlphaFoldDB" id="A0A7C9GXJ6"/>
<evidence type="ECO:0000256" key="2">
    <source>
        <dbReference type="SAM" id="SignalP"/>
    </source>
</evidence>
<name>A0A7C9GXJ6_9SPHN</name>
<proteinExistence type="predicted"/>
<evidence type="ECO:0000313" key="3">
    <source>
        <dbReference type="EMBL" id="MQT17334.1"/>
    </source>
</evidence>
<evidence type="ECO:0000256" key="1">
    <source>
        <dbReference type="SAM" id="MobiDB-lite"/>
    </source>
</evidence>
<sequence>MHTALYALVAAAAVLPAAAMSQDTPSGLKDLVGARAGQSEGELGRRGYVLVRTQTDDDRKWTFWFNAAYGRCVSIATIEGRYQSIVETPVVDCQGGNQQQSSANVGNQQPPAYAGNSPQTGQQQGARYTVDGRPVDLGLVCFGEGHRPAIANRSEWVWNSDRDRYDYGTRSELTSESVDATVTLQLWENGGRIRLPKELVPIIHSGANDGWWALNDVVAMPDVITASYRLNGLNKPKVSMDRRSGRISIRGVSPYEFTGQCDVIDGEDHRRF</sequence>
<organism evidence="3 4">
    <name type="scientific">Sandarakinorhabdus fusca</name>
    <dbReference type="NCBI Taxonomy" id="1439888"/>
    <lineage>
        <taxon>Bacteria</taxon>
        <taxon>Pseudomonadati</taxon>
        <taxon>Pseudomonadota</taxon>
        <taxon>Alphaproteobacteria</taxon>
        <taxon>Sphingomonadales</taxon>
        <taxon>Sphingosinicellaceae</taxon>
        <taxon>Sandarakinorhabdus</taxon>
    </lineage>
</organism>
<dbReference type="RefSeq" id="WP_152577813.1">
    <property type="nucleotide sequence ID" value="NZ_JAATJI010000002.1"/>
</dbReference>
<comment type="caution">
    <text evidence="3">The sequence shown here is derived from an EMBL/GenBank/DDBJ whole genome shotgun (WGS) entry which is preliminary data.</text>
</comment>